<dbReference type="Gene3D" id="3.60.21.10">
    <property type="match status" value="1"/>
</dbReference>
<comment type="similarity">
    <text evidence="1">Belongs to the metallophosphoesterase superfamily. YfcE family.</text>
</comment>
<gene>
    <name evidence="3" type="ORF">IAA93_03845</name>
</gene>
<evidence type="ECO:0000313" key="3">
    <source>
        <dbReference type="EMBL" id="HJD52844.1"/>
    </source>
</evidence>
<dbReference type="SUPFAM" id="SSF56300">
    <property type="entry name" value="Metallo-dependent phosphatases"/>
    <property type="match status" value="1"/>
</dbReference>
<sequence length="172" mass="19376">MKRIGLLSDTHGCWDDNYLRFFDNCDEIWHAGDIGTPGIIMRLRAFRPLRAVYGNIDGTDVKAMTSGVLRFDIEGLDTMIRHIGGYPGRYDRSLAQTLATDPPRLLVCGHSHILKVMFDKRHDMLVINPGAAGQYGQQRVRTLVRFTIADGKAGDLEVIELPRNVLIRQDPD</sequence>
<reference evidence="3" key="1">
    <citation type="journal article" date="2021" name="PeerJ">
        <title>Extensive microbial diversity within the chicken gut microbiome revealed by metagenomics and culture.</title>
        <authorList>
            <person name="Gilroy R."/>
            <person name="Ravi A."/>
            <person name="Getino M."/>
            <person name="Pursley I."/>
            <person name="Horton D.L."/>
            <person name="Alikhan N.F."/>
            <person name="Baker D."/>
            <person name="Gharbi K."/>
            <person name="Hall N."/>
            <person name="Watson M."/>
            <person name="Adriaenssens E.M."/>
            <person name="Foster-Nyarko E."/>
            <person name="Jarju S."/>
            <person name="Secka A."/>
            <person name="Antonio M."/>
            <person name="Oren A."/>
            <person name="Chaudhuri R.R."/>
            <person name="La Ragione R."/>
            <person name="Hildebrand F."/>
            <person name="Pallen M.J."/>
        </authorList>
    </citation>
    <scope>NUCLEOTIDE SEQUENCE</scope>
    <source>
        <strain evidence="3">MalCec1-1739</strain>
    </source>
</reference>
<accession>A0A9D2UI89</accession>
<protein>
    <submittedName>
        <fullName evidence="3">Metallophosphatase family protein</fullName>
    </submittedName>
</protein>
<evidence type="ECO:0000313" key="4">
    <source>
        <dbReference type="Proteomes" id="UP000787625"/>
    </source>
</evidence>
<organism evidence="3 4">
    <name type="scientific">Candidatus Avibacteroides avistercoris</name>
    <dbReference type="NCBI Taxonomy" id="2840690"/>
    <lineage>
        <taxon>Bacteria</taxon>
        <taxon>Pseudomonadati</taxon>
        <taxon>Bacteroidota</taxon>
        <taxon>Bacteroidia</taxon>
        <taxon>Bacteroidales</taxon>
        <taxon>Bacteroidaceae</taxon>
        <taxon>Bacteroidaceae incertae sedis</taxon>
        <taxon>Candidatus Avibacteroides</taxon>
    </lineage>
</organism>
<evidence type="ECO:0000259" key="2">
    <source>
        <dbReference type="Pfam" id="PF12850"/>
    </source>
</evidence>
<comment type="caution">
    <text evidence="3">The sequence shown here is derived from an EMBL/GenBank/DDBJ whole genome shotgun (WGS) entry which is preliminary data.</text>
</comment>
<proteinExistence type="inferred from homology"/>
<dbReference type="AlphaFoldDB" id="A0A9D2UI89"/>
<feature type="domain" description="Calcineurin-like phosphoesterase" evidence="2">
    <location>
        <begin position="3"/>
        <end position="150"/>
    </location>
</feature>
<name>A0A9D2UI89_9BACT</name>
<dbReference type="Proteomes" id="UP000787625">
    <property type="component" value="Unassembled WGS sequence"/>
</dbReference>
<reference evidence="3" key="2">
    <citation type="submission" date="2021-04" db="EMBL/GenBank/DDBJ databases">
        <authorList>
            <person name="Gilroy R."/>
        </authorList>
    </citation>
    <scope>NUCLEOTIDE SEQUENCE</scope>
    <source>
        <strain evidence="3">MalCec1-1739</strain>
    </source>
</reference>
<dbReference type="InterPro" id="IPR024654">
    <property type="entry name" value="Calcineurin-like_PHP_lpxH"/>
</dbReference>
<evidence type="ECO:0000256" key="1">
    <source>
        <dbReference type="ARBA" id="ARBA00008950"/>
    </source>
</evidence>
<dbReference type="InterPro" id="IPR029052">
    <property type="entry name" value="Metallo-depent_PP-like"/>
</dbReference>
<dbReference type="Pfam" id="PF12850">
    <property type="entry name" value="Metallophos_2"/>
    <property type="match status" value="1"/>
</dbReference>
<dbReference type="EMBL" id="DWUP01000079">
    <property type="protein sequence ID" value="HJD52844.1"/>
    <property type="molecule type" value="Genomic_DNA"/>
</dbReference>